<dbReference type="RefSeq" id="WP_267539956.1">
    <property type="nucleotide sequence ID" value="NZ_JAPNKA010000001.1"/>
</dbReference>
<evidence type="ECO:0000256" key="1">
    <source>
        <dbReference type="SAM" id="Coils"/>
    </source>
</evidence>
<feature type="coiled-coil region" evidence="1">
    <location>
        <begin position="207"/>
        <end position="262"/>
    </location>
</feature>
<dbReference type="InterPro" id="IPR012296">
    <property type="entry name" value="Nuclease_put_TT1808"/>
</dbReference>
<keyword evidence="4" id="KW-0378">Hydrolase</keyword>
<keyword evidence="5" id="KW-1185">Reference proteome</keyword>
<dbReference type="InterPro" id="IPR011335">
    <property type="entry name" value="Restrct_endonuc-II-like"/>
</dbReference>
<dbReference type="GO" id="GO:0004519">
    <property type="term" value="F:endonuclease activity"/>
    <property type="evidence" value="ECO:0007669"/>
    <property type="project" value="UniProtKB-KW"/>
</dbReference>
<reference evidence="4 5" key="1">
    <citation type="submission" date="2022-11" db="EMBL/GenBank/DDBJ databases">
        <title>Minimal conservation of predation-associated metabolite biosynthetic gene clusters underscores biosynthetic potential of Myxococcota including descriptions for ten novel species: Archangium lansinium sp. nov., Myxococcus landrumus sp. nov., Nannocystis bai.</title>
        <authorList>
            <person name="Ahearne A."/>
            <person name="Stevens C."/>
            <person name="Phillips K."/>
        </authorList>
    </citation>
    <scope>NUCLEOTIDE SEQUENCE [LARGE SCALE GENOMIC DNA]</scope>
    <source>
        <strain evidence="4 5">MIWBW</strain>
    </source>
</reference>
<dbReference type="PANTHER" id="PTHR33352">
    <property type="entry name" value="SLR1095 PROTEIN"/>
    <property type="match status" value="1"/>
</dbReference>
<organism evidence="4 5">
    <name type="scientific">Archangium lansingense</name>
    <dbReference type="NCBI Taxonomy" id="2995310"/>
    <lineage>
        <taxon>Bacteria</taxon>
        <taxon>Pseudomonadati</taxon>
        <taxon>Myxococcota</taxon>
        <taxon>Myxococcia</taxon>
        <taxon>Myxococcales</taxon>
        <taxon>Cystobacterineae</taxon>
        <taxon>Archangiaceae</taxon>
        <taxon>Archangium</taxon>
    </lineage>
</organism>
<evidence type="ECO:0000256" key="2">
    <source>
        <dbReference type="SAM" id="MobiDB-lite"/>
    </source>
</evidence>
<keyword evidence="4" id="KW-0540">Nuclease</keyword>
<dbReference type="InterPro" id="IPR008538">
    <property type="entry name" value="Uma2"/>
</dbReference>
<feature type="domain" description="Putative restriction endonuclease" evidence="3">
    <location>
        <begin position="46"/>
        <end position="190"/>
    </location>
</feature>
<feature type="region of interest" description="Disordered" evidence="2">
    <location>
        <begin position="1"/>
        <end position="27"/>
    </location>
</feature>
<dbReference type="SUPFAM" id="SSF52980">
    <property type="entry name" value="Restriction endonuclease-like"/>
    <property type="match status" value="1"/>
</dbReference>
<protein>
    <submittedName>
        <fullName evidence="4">Uma2 family endonuclease</fullName>
    </submittedName>
</protein>
<dbReference type="Gene3D" id="3.90.1570.10">
    <property type="entry name" value="tt1808, chain A"/>
    <property type="match status" value="1"/>
</dbReference>
<comment type="caution">
    <text evidence="4">The sequence shown here is derived from an EMBL/GenBank/DDBJ whole genome shotgun (WGS) entry which is preliminary data.</text>
</comment>
<evidence type="ECO:0000313" key="4">
    <source>
        <dbReference type="EMBL" id="MCY1081353.1"/>
    </source>
</evidence>
<dbReference type="PANTHER" id="PTHR33352:SF3">
    <property type="entry name" value="SLR1612 PROTEIN"/>
    <property type="match status" value="1"/>
</dbReference>
<accession>A0ABT4AI51</accession>
<evidence type="ECO:0000313" key="5">
    <source>
        <dbReference type="Proteomes" id="UP001207654"/>
    </source>
</evidence>
<gene>
    <name evidence="4" type="ORF">OV287_43555</name>
</gene>
<dbReference type="Pfam" id="PF05685">
    <property type="entry name" value="Uma2"/>
    <property type="match status" value="1"/>
</dbReference>
<dbReference type="CDD" id="cd06260">
    <property type="entry name" value="DUF820-like"/>
    <property type="match status" value="1"/>
</dbReference>
<keyword evidence="1" id="KW-0175">Coiled coil</keyword>
<proteinExistence type="predicted"/>
<evidence type="ECO:0000259" key="3">
    <source>
        <dbReference type="Pfam" id="PF05685"/>
    </source>
</evidence>
<dbReference type="EMBL" id="JAPNKA010000001">
    <property type="protein sequence ID" value="MCY1081353.1"/>
    <property type="molecule type" value="Genomic_DNA"/>
</dbReference>
<sequence length="264" mass="30819">MGRNTNEGGDAFPRAPTQEEWEAMGPEERERVVASLPGEVTWDEMAMPEGDKHFRAKVRTLDVLEGYFSHQRRRVYLGAELPIYYPGERRFAPDLLAVLDVETHEREKWVVSHEGKGLDWVLEVHVGGDRKKDAEYNVERYARLGIPEYFIYDRARERLEGYRLPEPGARRYERMKTNQGRYTSEVLGLELEVVGAQLQVWAGNALLLESGELVARMKEKLEEVQQRVDEEARLRAEEARQREKAERRIAELTAELERLQHREE</sequence>
<keyword evidence="4" id="KW-0255">Endonuclease</keyword>
<name>A0ABT4AI51_9BACT</name>
<dbReference type="Proteomes" id="UP001207654">
    <property type="component" value="Unassembled WGS sequence"/>
</dbReference>